<protein>
    <submittedName>
        <fullName evidence="1">Uncharacterized protein</fullName>
    </submittedName>
</protein>
<comment type="caution">
    <text evidence="1">The sequence shown here is derived from an EMBL/GenBank/DDBJ whole genome shotgun (WGS) entry which is preliminary data.</text>
</comment>
<reference evidence="1 2" key="1">
    <citation type="submission" date="2019-12" db="EMBL/GenBank/DDBJ databases">
        <title>Complete genome sequence of Leuconostoc lactis strain AVN1 provides insights into metabolic potential.</title>
        <authorList>
            <person name="Besrour N."/>
            <person name="Najjari A."/>
            <person name="Fhoula I."/>
            <person name="Jaballah S."/>
            <person name="Klibi N."/>
            <person name="Ouzari H.I."/>
        </authorList>
    </citation>
    <scope>NUCLEOTIDE SEQUENCE [LARGE SCALE GENOMIC DNA]</scope>
    <source>
        <strain evidence="1 2">AVN1</strain>
    </source>
</reference>
<proteinExistence type="predicted"/>
<dbReference type="RefSeq" id="WP_029510107.1">
    <property type="nucleotide sequence ID" value="NZ_BJMJ01000008.1"/>
</dbReference>
<organism evidence="1 2">
    <name type="scientific">Leuconostoc lactis</name>
    <dbReference type="NCBI Taxonomy" id="1246"/>
    <lineage>
        <taxon>Bacteria</taxon>
        <taxon>Bacillati</taxon>
        <taxon>Bacillota</taxon>
        <taxon>Bacilli</taxon>
        <taxon>Lactobacillales</taxon>
        <taxon>Lactobacillaceae</taxon>
        <taxon>Leuconostoc</taxon>
    </lineage>
</organism>
<dbReference type="EMBL" id="WSZI01000021">
    <property type="protein sequence ID" value="MWN21869.1"/>
    <property type="molecule type" value="Genomic_DNA"/>
</dbReference>
<dbReference type="AlphaFoldDB" id="A0A6L7AF99"/>
<gene>
    <name evidence="1" type="ORF">GQS40_14000</name>
</gene>
<evidence type="ECO:0000313" key="1">
    <source>
        <dbReference type="EMBL" id="MWN21869.1"/>
    </source>
</evidence>
<sequence>MQQQTFRRALEAAISAQSVATVVDKAYAFQVEKNNQRLARARYGTVKLARKADAMWDGIVANIHAGMSGRSDDQILAQLQDPDFIDTLEEALAEIDFVSED</sequence>
<evidence type="ECO:0000313" key="2">
    <source>
        <dbReference type="Proteomes" id="UP000478636"/>
    </source>
</evidence>
<dbReference type="Proteomes" id="UP000478636">
    <property type="component" value="Unassembled WGS sequence"/>
</dbReference>
<accession>A0A6L7AF99</accession>
<name>A0A6L7AF99_LEULA</name>